<feature type="domain" description="EamA" evidence="2">
    <location>
        <begin position="154"/>
        <end position="282"/>
    </location>
</feature>
<feature type="transmembrane region" description="Helical" evidence="1">
    <location>
        <begin position="241"/>
        <end position="262"/>
    </location>
</feature>
<feature type="transmembrane region" description="Helical" evidence="1">
    <location>
        <begin position="185"/>
        <end position="205"/>
    </location>
</feature>
<organism evidence="3 4">
    <name type="scientific">Roseibium limicola</name>
    <dbReference type="NCBI Taxonomy" id="2816037"/>
    <lineage>
        <taxon>Bacteria</taxon>
        <taxon>Pseudomonadati</taxon>
        <taxon>Pseudomonadota</taxon>
        <taxon>Alphaproteobacteria</taxon>
        <taxon>Hyphomicrobiales</taxon>
        <taxon>Stappiaceae</taxon>
        <taxon>Roseibium</taxon>
    </lineage>
</organism>
<evidence type="ECO:0000259" key="2">
    <source>
        <dbReference type="Pfam" id="PF00892"/>
    </source>
</evidence>
<dbReference type="InterPro" id="IPR000620">
    <property type="entry name" value="EamA_dom"/>
</dbReference>
<evidence type="ECO:0000313" key="3">
    <source>
        <dbReference type="EMBL" id="MBO0345076.1"/>
    </source>
</evidence>
<dbReference type="AlphaFoldDB" id="A0A939ENI1"/>
<feature type="transmembrane region" description="Helical" evidence="1">
    <location>
        <begin position="268"/>
        <end position="292"/>
    </location>
</feature>
<reference evidence="3" key="1">
    <citation type="submission" date="2021-03" db="EMBL/GenBank/DDBJ databases">
        <title>Roseibium sp. CAU 1637 isolated from Incheon.</title>
        <authorList>
            <person name="Kim W."/>
        </authorList>
    </citation>
    <scope>NUCLEOTIDE SEQUENCE</scope>
    <source>
        <strain evidence="3">CAU 1637</strain>
    </source>
</reference>
<dbReference type="RefSeq" id="WP_206939440.1">
    <property type="nucleotide sequence ID" value="NZ_JAFLNF010000003.1"/>
</dbReference>
<keyword evidence="4" id="KW-1185">Reference proteome</keyword>
<dbReference type="EMBL" id="JAFLNF010000003">
    <property type="protein sequence ID" value="MBO0345076.1"/>
    <property type="molecule type" value="Genomic_DNA"/>
</dbReference>
<comment type="caution">
    <text evidence="3">The sequence shown here is derived from an EMBL/GenBank/DDBJ whole genome shotgun (WGS) entry which is preliminary data.</text>
</comment>
<feature type="transmembrane region" description="Helical" evidence="1">
    <location>
        <begin position="94"/>
        <end position="116"/>
    </location>
</feature>
<proteinExistence type="predicted"/>
<keyword evidence="1" id="KW-0472">Membrane</keyword>
<keyword evidence="1" id="KW-0812">Transmembrane</keyword>
<dbReference type="Pfam" id="PF00892">
    <property type="entry name" value="EamA"/>
    <property type="match status" value="2"/>
</dbReference>
<keyword evidence="1" id="KW-1133">Transmembrane helix</keyword>
<sequence>MTQSQTRGALEMSAAMLISGSIGYFVLLSGQSPFQVVFWRCAFGLLALFPVCFALGLLRPGSITLRQALWAAFGGVAIVINWLLLFSAYDKAGIGVATVVYNTQPFMLVALGALVLKERPTAQKLAWLTLAFAGVLMIIGEKPQGDYLTGNYASGVLLALGAAALYAGAALIAKKLKGVPPHLIALIQVGVGIVLLSPVLLAAPLPQTSGSWASLGALGLFHTGLMYVLLYGAIQKLPTTLTAALSYIYPVAALLIDTLFLGTSLHPLQIGGTATILLAAAGATFGWHLPLLRRAGVKPQSL</sequence>
<feature type="transmembrane region" description="Helical" evidence="1">
    <location>
        <begin position="12"/>
        <end position="31"/>
    </location>
</feature>
<protein>
    <submittedName>
        <fullName evidence="3">DMT family transporter</fullName>
    </submittedName>
</protein>
<feature type="domain" description="EamA" evidence="2">
    <location>
        <begin position="10"/>
        <end position="139"/>
    </location>
</feature>
<name>A0A939ENI1_9HYPH</name>
<dbReference type="InterPro" id="IPR037185">
    <property type="entry name" value="EmrE-like"/>
</dbReference>
<evidence type="ECO:0000256" key="1">
    <source>
        <dbReference type="SAM" id="Phobius"/>
    </source>
</evidence>
<feature type="transmembrane region" description="Helical" evidence="1">
    <location>
        <begin position="37"/>
        <end position="57"/>
    </location>
</feature>
<feature type="transmembrane region" description="Helical" evidence="1">
    <location>
        <begin position="125"/>
        <end position="140"/>
    </location>
</feature>
<evidence type="ECO:0000313" key="4">
    <source>
        <dbReference type="Proteomes" id="UP000664779"/>
    </source>
</evidence>
<dbReference type="Gene3D" id="1.10.3730.20">
    <property type="match status" value="1"/>
</dbReference>
<dbReference type="PANTHER" id="PTHR22911">
    <property type="entry name" value="ACYL-MALONYL CONDENSING ENZYME-RELATED"/>
    <property type="match status" value="1"/>
</dbReference>
<dbReference type="SUPFAM" id="SSF103481">
    <property type="entry name" value="Multidrug resistance efflux transporter EmrE"/>
    <property type="match status" value="2"/>
</dbReference>
<feature type="transmembrane region" description="Helical" evidence="1">
    <location>
        <begin position="69"/>
        <end position="88"/>
    </location>
</feature>
<dbReference type="Proteomes" id="UP000664779">
    <property type="component" value="Unassembled WGS sequence"/>
</dbReference>
<feature type="transmembrane region" description="Helical" evidence="1">
    <location>
        <begin position="152"/>
        <end position="173"/>
    </location>
</feature>
<dbReference type="PANTHER" id="PTHR22911:SF102">
    <property type="entry name" value="MEMBRANE PROTEIN"/>
    <property type="match status" value="1"/>
</dbReference>
<dbReference type="GO" id="GO:0016020">
    <property type="term" value="C:membrane"/>
    <property type="evidence" value="ECO:0007669"/>
    <property type="project" value="InterPro"/>
</dbReference>
<accession>A0A939ENI1</accession>
<gene>
    <name evidence="3" type="ORF">J0X15_07590</name>
</gene>
<feature type="transmembrane region" description="Helical" evidence="1">
    <location>
        <begin position="211"/>
        <end position="234"/>
    </location>
</feature>